<sequence>MDKIELQRLRQPSPHQPTAKTQQGCGTGILKRSISGTALFRMLQTCQTQTPALLRRQCESDTIAK</sequence>
<proteinExistence type="predicted"/>
<gene>
    <name evidence="2" type="ORF">UIB01_20535</name>
</gene>
<evidence type="ECO:0000313" key="3">
    <source>
        <dbReference type="Proteomes" id="UP000025238"/>
    </source>
</evidence>
<accession>A0A023WZG3</accession>
<evidence type="ECO:0000313" key="2">
    <source>
        <dbReference type="EMBL" id="AHY45145.1"/>
    </source>
</evidence>
<dbReference type="PATRIC" id="fig|316.97.peg.4108"/>
<reference evidence="2 3" key="1">
    <citation type="submission" date="2014-03" db="EMBL/GenBank/DDBJ databases">
        <title>Complete genome sequence of Pseudomonas stutzeri 19SMN4.</title>
        <authorList>
            <person name="Brunet-Galmes I."/>
            <person name="Nogales B."/>
            <person name="Busquets A."/>
            <person name="Pena A."/>
            <person name="Gomila M."/>
            <person name="Garcia-Valdes E."/>
            <person name="Lalucat J."/>
            <person name="Bennasar A."/>
            <person name="Bosch R."/>
        </authorList>
    </citation>
    <scope>NUCLEOTIDE SEQUENCE [LARGE SCALE GENOMIC DNA]</scope>
    <source>
        <strain evidence="2 3">19SMN4</strain>
    </source>
</reference>
<organism evidence="2 3">
    <name type="scientific">Stutzerimonas stutzeri</name>
    <name type="common">Pseudomonas stutzeri</name>
    <dbReference type="NCBI Taxonomy" id="316"/>
    <lineage>
        <taxon>Bacteria</taxon>
        <taxon>Pseudomonadati</taxon>
        <taxon>Pseudomonadota</taxon>
        <taxon>Gammaproteobacteria</taxon>
        <taxon>Pseudomonadales</taxon>
        <taxon>Pseudomonadaceae</taxon>
        <taxon>Stutzerimonas</taxon>
    </lineage>
</organism>
<evidence type="ECO:0000256" key="1">
    <source>
        <dbReference type="SAM" id="MobiDB-lite"/>
    </source>
</evidence>
<dbReference type="EMBL" id="CP007509">
    <property type="protein sequence ID" value="AHY45145.1"/>
    <property type="molecule type" value="Genomic_DNA"/>
</dbReference>
<dbReference type="Proteomes" id="UP000025238">
    <property type="component" value="Chromosome"/>
</dbReference>
<name>A0A023WZG3_STUST</name>
<feature type="region of interest" description="Disordered" evidence="1">
    <location>
        <begin position="1"/>
        <end position="27"/>
    </location>
</feature>
<dbReference type="KEGG" id="pstu:UIB01_20535"/>
<dbReference type="AlphaFoldDB" id="A0A023WZG3"/>
<protein>
    <submittedName>
        <fullName evidence="2">Uncharacterized protein</fullName>
    </submittedName>
</protein>